<evidence type="ECO:0000313" key="2">
    <source>
        <dbReference type="EMBL" id="KOF76136.1"/>
    </source>
</evidence>
<feature type="compositionally biased region" description="Low complexity" evidence="1">
    <location>
        <begin position="31"/>
        <end position="45"/>
    </location>
</feature>
<feature type="region of interest" description="Disordered" evidence="1">
    <location>
        <begin position="9"/>
        <end position="76"/>
    </location>
</feature>
<reference evidence="2" key="1">
    <citation type="submission" date="2015-07" db="EMBL/GenBank/DDBJ databases">
        <title>MeaNS - Measles Nucleotide Surveillance Program.</title>
        <authorList>
            <person name="Tran T."/>
            <person name="Druce J."/>
        </authorList>
    </citation>
    <scope>NUCLEOTIDE SEQUENCE</scope>
    <source>
        <strain evidence="2">UCB-OBI-ISO-001</strain>
        <tissue evidence="2">Gonad</tissue>
    </source>
</reference>
<dbReference type="EMBL" id="KQ421864">
    <property type="protein sequence ID" value="KOF76136.1"/>
    <property type="molecule type" value="Genomic_DNA"/>
</dbReference>
<name>A0A0L8GGM2_OCTBM</name>
<protein>
    <submittedName>
        <fullName evidence="2">Uncharacterized protein</fullName>
    </submittedName>
</protein>
<accession>A0A0L8GGM2</accession>
<gene>
    <name evidence="2" type="ORF">OCBIM_22033740mg</name>
</gene>
<evidence type="ECO:0000256" key="1">
    <source>
        <dbReference type="SAM" id="MobiDB-lite"/>
    </source>
</evidence>
<sequence length="76" mass="8435">MDFYLFFKQTGDKRDPVDSKMSVSTSKPVRSESSTSSLLSKPSETVKQSPLQSSDSLFADNDNDDLFLSKPVPNTQ</sequence>
<dbReference type="AlphaFoldDB" id="A0A0L8GGM2"/>
<proteinExistence type="predicted"/>
<organism evidence="2">
    <name type="scientific">Octopus bimaculoides</name>
    <name type="common">California two-spotted octopus</name>
    <dbReference type="NCBI Taxonomy" id="37653"/>
    <lineage>
        <taxon>Eukaryota</taxon>
        <taxon>Metazoa</taxon>
        <taxon>Spiralia</taxon>
        <taxon>Lophotrochozoa</taxon>
        <taxon>Mollusca</taxon>
        <taxon>Cephalopoda</taxon>
        <taxon>Coleoidea</taxon>
        <taxon>Octopodiformes</taxon>
        <taxon>Octopoda</taxon>
        <taxon>Incirrata</taxon>
        <taxon>Octopodidae</taxon>
        <taxon>Octopus</taxon>
    </lineage>
</organism>